<proteinExistence type="predicted"/>
<dbReference type="RefSeq" id="WP_278228594.1">
    <property type="nucleotide sequence ID" value="NZ_JAOWLV010000042.1"/>
</dbReference>
<dbReference type="EMBL" id="JAOWLV010000042">
    <property type="protein sequence ID" value="MDG4977689.1"/>
    <property type="molecule type" value="Genomic_DNA"/>
</dbReference>
<comment type="caution">
    <text evidence="3">The sequence shown here is derived from an EMBL/GenBank/DDBJ whole genome shotgun (WGS) entry which is preliminary data.</text>
</comment>
<reference evidence="3" key="2">
    <citation type="journal article" date="2023" name="Food Microbiol.">
        <title>Evaluation of the fermentation potential of lactic acid bacteria isolated from herbs, fruits and vegetables as starter cultures in nut-based milk alternatives.</title>
        <authorList>
            <person name="Huang W."/>
            <person name="Dong A."/>
            <person name="Pham H.T."/>
            <person name="Zhou C."/>
            <person name="Huo Z."/>
            <person name="Watjen A.P."/>
            <person name="Prakash S."/>
            <person name="Bang-Berthelsen C.H."/>
            <person name="Turner M.S."/>
        </authorList>
    </citation>
    <scope>NUCLEOTIDE SEQUENCE</scope>
    <source>
        <strain evidence="3">54</strain>
    </source>
</reference>
<keyword evidence="1" id="KW-0677">Repeat</keyword>
<dbReference type="Gene3D" id="3.10.20.320">
    <property type="entry name" value="Putative peptidoglycan bound protein (lpxtg motif)"/>
    <property type="match status" value="2"/>
</dbReference>
<reference evidence="3" key="1">
    <citation type="submission" date="2022-10" db="EMBL/GenBank/DDBJ databases">
        <authorList>
            <person name="Turner M.S."/>
            <person name="Huang W."/>
        </authorList>
    </citation>
    <scope>NUCLEOTIDE SEQUENCE</scope>
    <source>
        <strain evidence="3">54</strain>
    </source>
</reference>
<evidence type="ECO:0000313" key="4">
    <source>
        <dbReference type="Proteomes" id="UP001152598"/>
    </source>
</evidence>
<feature type="non-terminal residue" evidence="3">
    <location>
        <position position="98"/>
    </location>
</feature>
<evidence type="ECO:0000256" key="1">
    <source>
        <dbReference type="ARBA" id="ARBA00022737"/>
    </source>
</evidence>
<protein>
    <submittedName>
        <fullName evidence="3">MucBP domain-containing protein</fullName>
    </submittedName>
</protein>
<accession>A0AAP4DVE3</accession>
<dbReference type="InterPro" id="IPR009459">
    <property type="entry name" value="MucBP_dom"/>
</dbReference>
<organism evidence="3 4">
    <name type="scientific">Lactococcus lactis</name>
    <dbReference type="NCBI Taxonomy" id="1358"/>
    <lineage>
        <taxon>Bacteria</taxon>
        <taxon>Bacillati</taxon>
        <taxon>Bacillota</taxon>
        <taxon>Bacilli</taxon>
        <taxon>Lactobacillales</taxon>
        <taxon>Streptococcaceae</taxon>
        <taxon>Lactococcus</taxon>
    </lineage>
</organism>
<evidence type="ECO:0000259" key="2">
    <source>
        <dbReference type="Pfam" id="PF06458"/>
    </source>
</evidence>
<gene>
    <name evidence="3" type="ORF">OGZ50_13300</name>
</gene>
<feature type="domain" description="MucBP" evidence="2">
    <location>
        <begin position="60"/>
        <end position="98"/>
    </location>
</feature>
<dbReference type="Proteomes" id="UP001152598">
    <property type="component" value="Unassembled WGS sequence"/>
</dbReference>
<dbReference type="AlphaFoldDB" id="A0AAP4DVE3"/>
<name>A0AAP4DVE3_9LACT</name>
<feature type="non-terminal residue" evidence="3">
    <location>
        <position position="1"/>
    </location>
</feature>
<feature type="domain" description="MucBP" evidence="2">
    <location>
        <begin position="1"/>
        <end position="52"/>
    </location>
</feature>
<evidence type="ECO:0000313" key="3">
    <source>
        <dbReference type="EMBL" id="MDG4977689.1"/>
    </source>
</evidence>
<sequence length="98" mass="10290">NKISDDVVKSGNVGDAYTTEQKTIAGYTFKEVQGSATGTFTDQAQTVTYVYTKAPIAGGDVTAKYVDTDGSKISDDVVKSGNVGDAYTTEQKTIAGYT</sequence>
<dbReference type="Pfam" id="PF06458">
    <property type="entry name" value="MucBP"/>
    <property type="match status" value="2"/>
</dbReference>